<evidence type="ECO:0000313" key="2">
    <source>
        <dbReference type="Proteomes" id="UP000260943"/>
    </source>
</evidence>
<name>A0A3E4QTF6_9ACTN</name>
<protein>
    <submittedName>
        <fullName evidence="1">Uncharacterized protein</fullName>
    </submittedName>
</protein>
<gene>
    <name evidence="1" type="ORF">DXC81_05445</name>
</gene>
<accession>A0A3E4QTF6</accession>
<dbReference type="Proteomes" id="UP000260943">
    <property type="component" value="Unassembled WGS sequence"/>
</dbReference>
<dbReference type="EMBL" id="QSRJ01000005">
    <property type="protein sequence ID" value="RGL10476.1"/>
    <property type="molecule type" value="Genomic_DNA"/>
</dbReference>
<proteinExistence type="predicted"/>
<reference evidence="1 2" key="1">
    <citation type="submission" date="2018-08" db="EMBL/GenBank/DDBJ databases">
        <title>A genome reference for cultivated species of the human gut microbiota.</title>
        <authorList>
            <person name="Zou Y."/>
            <person name="Xue W."/>
            <person name="Luo G."/>
        </authorList>
    </citation>
    <scope>NUCLEOTIDE SEQUENCE [LARGE SCALE GENOMIC DNA]</scope>
    <source>
        <strain evidence="1 2">TF08-14</strain>
    </source>
</reference>
<organism evidence="1 2">
    <name type="scientific">Collinsella tanakaei</name>
    <dbReference type="NCBI Taxonomy" id="626935"/>
    <lineage>
        <taxon>Bacteria</taxon>
        <taxon>Bacillati</taxon>
        <taxon>Actinomycetota</taxon>
        <taxon>Coriobacteriia</taxon>
        <taxon>Coriobacteriales</taxon>
        <taxon>Coriobacteriaceae</taxon>
        <taxon>Collinsella</taxon>
    </lineage>
</organism>
<comment type="caution">
    <text evidence="1">The sequence shown here is derived from an EMBL/GenBank/DDBJ whole genome shotgun (WGS) entry which is preliminary data.</text>
</comment>
<evidence type="ECO:0000313" key="1">
    <source>
        <dbReference type="EMBL" id="RGL10476.1"/>
    </source>
</evidence>
<sequence length="102" mass="11401">MARQMVNRCLDANLRYLAYLVAAADNADAAMPRRSVQVQLKRNKARPEFQLREAASFLYQQHGPCCSTRAPSRAPWVRAEILEGGGGVSNNALVRRFGQIVR</sequence>
<dbReference type="AlphaFoldDB" id="A0A3E4QTF6"/>